<gene>
    <name evidence="1" type="ORF">Asalp_23970</name>
</gene>
<organism evidence="1 2">
    <name type="scientific">Aeromonas salmonicida subsp. pectinolytica 34mel</name>
    <dbReference type="NCBI Taxonomy" id="1324960"/>
    <lineage>
        <taxon>Bacteria</taxon>
        <taxon>Pseudomonadati</taxon>
        <taxon>Pseudomonadota</taxon>
        <taxon>Gammaproteobacteria</taxon>
        <taxon>Aeromonadales</taxon>
        <taxon>Aeromonadaceae</taxon>
        <taxon>Aeromonas</taxon>
    </lineage>
</organism>
<sequence length="43" mass="4680">MPSGWNRETVYEPFTGHLDLAVLRDDSKTGHTGKGIKDKAHGG</sequence>
<reference evidence="2" key="1">
    <citation type="journal article" date="2018" name="BMC Genomics">
        <title>The complete and fully assembled genome sequence of Aeromonas salmonicida subsp. pectinolytica and its comparative analysis with other Aeromonas species: investigation of the mobilome in environmental and pathogenic strains.</title>
        <authorList>
            <person name="Pfeiffer F."/>
            <person name="Zamora-Lagos M.A."/>
            <person name="Blettinger M."/>
            <person name="Yeroslaviz A."/>
            <person name="Dahl A."/>
            <person name="Gruber S."/>
            <person name="Habermann B.H."/>
        </authorList>
    </citation>
    <scope>NUCLEOTIDE SEQUENCE [LARGE SCALE GENOMIC DNA]</scope>
    <source>
        <strain evidence="2">34mel</strain>
    </source>
</reference>
<name>A0A2D1QGK0_AERSA</name>
<dbReference type="EMBL" id="CP022426">
    <property type="protein sequence ID" value="ATP09549.1"/>
    <property type="molecule type" value="Genomic_DNA"/>
</dbReference>
<evidence type="ECO:0000313" key="2">
    <source>
        <dbReference type="Proteomes" id="UP000222916"/>
    </source>
</evidence>
<dbReference type="AlphaFoldDB" id="A0A2D1QGK0"/>
<protein>
    <submittedName>
        <fullName evidence="1">Uncharacterized protein</fullName>
    </submittedName>
</protein>
<proteinExistence type="predicted"/>
<evidence type="ECO:0000313" key="1">
    <source>
        <dbReference type="EMBL" id="ATP09549.1"/>
    </source>
</evidence>
<dbReference type="Proteomes" id="UP000222916">
    <property type="component" value="Chromosome"/>
</dbReference>
<accession>A0A2D1QGK0</accession>